<sequence>MTGRDDLAGRHLVITGAAGALGNAVARLALDAGATCHLPLRGAAPPADAAWRDHPKAQVTGGIDLADEAALAGYFRELPELWGLFACAGGFAMAPLAKTSLADFRGQLDRNLVSAFLCIREAAAKMPSGGRIVAVAARPALEPRQGKGMTAYTASKAALAALVEAAAEELAPAGIWVNGVAPSIIDTAANRQAMPKADHSNWPTPAEIARTMLFLASPGNAVTRGAIVPVYGRT</sequence>
<dbReference type="OrthoDB" id="9810908at2"/>
<proteinExistence type="inferred from homology"/>
<dbReference type="EMBL" id="FWFR01000001">
    <property type="protein sequence ID" value="SLN47835.1"/>
    <property type="molecule type" value="Genomic_DNA"/>
</dbReference>
<dbReference type="InterPro" id="IPR020904">
    <property type="entry name" value="Sc_DH/Rdtase_CS"/>
</dbReference>
<dbReference type="GO" id="GO:0004316">
    <property type="term" value="F:3-oxoacyl-[acyl-carrier-protein] reductase (NADPH) activity"/>
    <property type="evidence" value="ECO:0007669"/>
    <property type="project" value="UniProtKB-EC"/>
</dbReference>
<dbReference type="PANTHER" id="PTHR42760:SF40">
    <property type="entry name" value="3-OXOACYL-[ACYL-CARRIER-PROTEIN] REDUCTASE, CHLOROPLASTIC"/>
    <property type="match status" value="1"/>
</dbReference>
<dbReference type="AlphaFoldDB" id="A0A1Y5ST01"/>
<protein>
    <submittedName>
        <fullName evidence="2">3-oxoacyl-[acyl-carrier-protein] reductase FabG</fullName>
        <ecNumber evidence="2">1.1.1.100</ecNumber>
    </submittedName>
</protein>
<reference evidence="2 3" key="1">
    <citation type="submission" date="2017-03" db="EMBL/GenBank/DDBJ databases">
        <authorList>
            <person name="Afonso C.L."/>
            <person name="Miller P.J."/>
            <person name="Scott M.A."/>
            <person name="Spackman E."/>
            <person name="Goraichik I."/>
            <person name="Dimitrov K.M."/>
            <person name="Suarez D.L."/>
            <person name="Swayne D.E."/>
        </authorList>
    </citation>
    <scope>NUCLEOTIDE SEQUENCE [LARGE SCALE GENOMIC DNA]</scope>
    <source>
        <strain evidence="2 3">CECT 7691</strain>
    </source>
</reference>
<dbReference type="PROSITE" id="PS00061">
    <property type="entry name" value="ADH_SHORT"/>
    <property type="match status" value="1"/>
</dbReference>
<dbReference type="GO" id="GO:0030497">
    <property type="term" value="P:fatty acid elongation"/>
    <property type="evidence" value="ECO:0007669"/>
    <property type="project" value="TreeGrafter"/>
</dbReference>
<comment type="similarity">
    <text evidence="1">Belongs to the short-chain dehydrogenases/reductases (SDR) family.</text>
</comment>
<evidence type="ECO:0000313" key="3">
    <source>
        <dbReference type="Proteomes" id="UP000193200"/>
    </source>
</evidence>
<accession>A0A1Y5ST01</accession>
<dbReference type="Proteomes" id="UP000193200">
    <property type="component" value="Unassembled WGS sequence"/>
</dbReference>
<dbReference type="InParanoid" id="A0A1Y5ST01"/>
<gene>
    <name evidence="2" type="primary">fabG_7</name>
    <name evidence="2" type="ORF">OCH7691_02068</name>
</gene>
<keyword evidence="2" id="KW-0560">Oxidoreductase</keyword>
<organism evidence="2 3">
    <name type="scientific">Oceanibacterium hippocampi</name>
    <dbReference type="NCBI Taxonomy" id="745714"/>
    <lineage>
        <taxon>Bacteria</taxon>
        <taxon>Pseudomonadati</taxon>
        <taxon>Pseudomonadota</taxon>
        <taxon>Alphaproteobacteria</taxon>
        <taxon>Sneathiellales</taxon>
        <taxon>Sneathiellaceae</taxon>
        <taxon>Oceanibacterium</taxon>
    </lineage>
</organism>
<dbReference type="Pfam" id="PF00106">
    <property type="entry name" value="adh_short"/>
    <property type="match status" value="1"/>
</dbReference>
<name>A0A1Y5ST01_9PROT</name>
<dbReference type="PANTHER" id="PTHR42760">
    <property type="entry name" value="SHORT-CHAIN DEHYDROGENASES/REDUCTASES FAMILY MEMBER"/>
    <property type="match status" value="1"/>
</dbReference>
<dbReference type="InterPro" id="IPR002347">
    <property type="entry name" value="SDR_fam"/>
</dbReference>
<keyword evidence="3" id="KW-1185">Reference proteome</keyword>
<evidence type="ECO:0000313" key="2">
    <source>
        <dbReference type="EMBL" id="SLN47835.1"/>
    </source>
</evidence>
<dbReference type="Gene3D" id="3.40.50.720">
    <property type="entry name" value="NAD(P)-binding Rossmann-like Domain"/>
    <property type="match status" value="1"/>
</dbReference>
<dbReference type="SUPFAM" id="SSF51735">
    <property type="entry name" value="NAD(P)-binding Rossmann-fold domains"/>
    <property type="match status" value="1"/>
</dbReference>
<dbReference type="PRINTS" id="PR00081">
    <property type="entry name" value="GDHRDH"/>
</dbReference>
<dbReference type="RefSeq" id="WP_085883269.1">
    <property type="nucleotide sequence ID" value="NZ_FWFR01000001.1"/>
</dbReference>
<evidence type="ECO:0000256" key="1">
    <source>
        <dbReference type="ARBA" id="ARBA00006484"/>
    </source>
</evidence>
<dbReference type="EC" id="1.1.1.100" evidence="2"/>
<dbReference type="InterPro" id="IPR036291">
    <property type="entry name" value="NAD(P)-bd_dom_sf"/>
</dbReference>